<keyword evidence="2" id="KW-0645">Protease</keyword>
<gene>
    <name evidence="8" type="ORF">GCM10007964_23440</name>
</gene>
<organism evidence="8 9">
    <name type="scientific">Sphaerisporangium melleum</name>
    <dbReference type="NCBI Taxonomy" id="321316"/>
    <lineage>
        <taxon>Bacteria</taxon>
        <taxon>Bacillati</taxon>
        <taxon>Actinomycetota</taxon>
        <taxon>Actinomycetes</taxon>
        <taxon>Streptosporangiales</taxon>
        <taxon>Streptosporangiaceae</taxon>
        <taxon>Sphaerisporangium</taxon>
    </lineage>
</organism>
<evidence type="ECO:0000313" key="8">
    <source>
        <dbReference type="EMBL" id="GGK80099.1"/>
    </source>
</evidence>
<accession>A0A917VI17</accession>
<dbReference type="PROSITE" id="PS51935">
    <property type="entry name" value="NLPC_P60"/>
    <property type="match status" value="1"/>
</dbReference>
<dbReference type="InterPro" id="IPR051794">
    <property type="entry name" value="PG_Endopeptidase_C40"/>
</dbReference>
<evidence type="ECO:0000313" key="9">
    <source>
        <dbReference type="Proteomes" id="UP000645217"/>
    </source>
</evidence>
<dbReference type="AlphaFoldDB" id="A0A917VI17"/>
<evidence type="ECO:0000256" key="5">
    <source>
        <dbReference type="SAM" id="Coils"/>
    </source>
</evidence>
<keyword evidence="9" id="KW-1185">Reference proteome</keyword>
<keyword evidence="4" id="KW-0788">Thiol protease</keyword>
<dbReference type="InterPro" id="IPR000064">
    <property type="entry name" value="NLP_P60_dom"/>
</dbReference>
<keyword evidence="3" id="KW-0378">Hydrolase</keyword>
<reference evidence="8" key="2">
    <citation type="submission" date="2020-09" db="EMBL/GenBank/DDBJ databases">
        <authorList>
            <person name="Sun Q."/>
            <person name="Ohkuma M."/>
        </authorList>
    </citation>
    <scope>NUCLEOTIDE SEQUENCE</scope>
    <source>
        <strain evidence="8">JCM 13064</strain>
    </source>
</reference>
<dbReference type="SUPFAM" id="SSF54001">
    <property type="entry name" value="Cysteine proteinases"/>
    <property type="match status" value="1"/>
</dbReference>
<name>A0A917VI17_9ACTN</name>
<protein>
    <recommendedName>
        <fullName evidence="7">NlpC/P60 domain-containing protein</fullName>
    </recommendedName>
</protein>
<evidence type="ECO:0000256" key="3">
    <source>
        <dbReference type="ARBA" id="ARBA00022801"/>
    </source>
</evidence>
<dbReference type="InterPro" id="IPR038765">
    <property type="entry name" value="Papain-like_cys_pep_sf"/>
</dbReference>
<dbReference type="Gene3D" id="3.90.1720.10">
    <property type="entry name" value="endopeptidase domain like (from Nostoc punctiforme)"/>
    <property type="match status" value="1"/>
</dbReference>
<dbReference type="Proteomes" id="UP000645217">
    <property type="component" value="Unassembled WGS sequence"/>
</dbReference>
<feature type="domain" description="NlpC/P60" evidence="7">
    <location>
        <begin position="241"/>
        <end position="357"/>
    </location>
</feature>
<evidence type="ECO:0000259" key="7">
    <source>
        <dbReference type="PROSITE" id="PS51935"/>
    </source>
</evidence>
<dbReference type="EMBL" id="BMNT01000011">
    <property type="protein sequence ID" value="GGK80099.1"/>
    <property type="molecule type" value="Genomic_DNA"/>
</dbReference>
<comment type="similarity">
    <text evidence="1">Belongs to the peptidase C40 family.</text>
</comment>
<keyword evidence="5" id="KW-0175">Coiled coil</keyword>
<dbReference type="PANTHER" id="PTHR47359">
    <property type="entry name" value="PEPTIDOGLYCAN DL-ENDOPEPTIDASE CWLO"/>
    <property type="match status" value="1"/>
</dbReference>
<dbReference type="GO" id="GO:0008234">
    <property type="term" value="F:cysteine-type peptidase activity"/>
    <property type="evidence" value="ECO:0007669"/>
    <property type="project" value="UniProtKB-KW"/>
</dbReference>
<evidence type="ECO:0000256" key="4">
    <source>
        <dbReference type="ARBA" id="ARBA00022807"/>
    </source>
</evidence>
<dbReference type="PANTHER" id="PTHR47359:SF3">
    <property type="entry name" value="NLP_P60 DOMAIN-CONTAINING PROTEIN-RELATED"/>
    <property type="match status" value="1"/>
</dbReference>
<dbReference type="GO" id="GO:0006508">
    <property type="term" value="P:proteolysis"/>
    <property type="evidence" value="ECO:0007669"/>
    <property type="project" value="UniProtKB-KW"/>
</dbReference>
<feature type="region of interest" description="Disordered" evidence="6">
    <location>
        <begin position="1"/>
        <end position="27"/>
    </location>
</feature>
<reference evidence="8" key="1">
    <citation type="journal article" date="2014" name="Int. J. Syst. Evol. Microbiol.">
        <title>Complete genome sequence of Corynebacterium casei LMG S-19264T (=DSM 44701T), isolated from a smear-ripened cheese.</title>
        <authorList>
            <consortium name="US DOE Joint Genome Institute (JGI-PGF)"/>
            <person name="Walter F."/>
            <person name="Albersmeier A."/>
            <person name="Kalinowski J."/>
            <person name="Ruckert C."/>
        </authorList>
    </citation>
    <scope>NUCLEOTIDE SEQUENCE</scope>
    <source>
        <strain evidence="8">JCM 13064</strain>
    </source>
</reference>
<proteinExistence type="inferred from homology"/>
<feature type="coiled-coil region" evidence="5">
    <location>
        <begin position="66"/>
        <end position="121"/>
    </location>
</feature>
<comment type="caution">
    <text evidence="8">The sequence shown here is derived from an EMBL/GenBank/DDBJ whole genome shotgun (WGS) entry which is preliminary data.</text>
</comment>
<sequence length="357" mass="38773">MVQPRRTPGGRAGRHARERGSRFRLGGAAGPSWRLPRRIALVTAVLTALTFGSPLVAATAEPKPSLTQLKNQVEKLYEQIESLTEQYNGQRERFKQAQRSAELAKKTLAKSESELEDKRRKAGLYAQDAYMTGGIGNPLALAMSGDPDAYLDRVATTYALQLQQGEEVSQIAKAMAAAERAKAGAKAREAEVKKLVSELSAQRDKIRGLIAKTENNLFRRALAKTSGASRAVKIDIPIPGDGKAAQAVRWALTQQLKPYVWGAAGPSSFDCSGLVLWAYQKVGISLPHYTGDQWTAGTHVSREDMRPGDLVFFYSDLHHVGIYIGGGMMVHAPRTGDVVRVVPLGNRPFAGAVRIAD</sequence>
<evidence type="ECO:0000256" key="6">
    <source>
        <dbReference type="SAM" id="MobiDB-lite"/>
    </source>
</evidence>
<dbReference type="Pfam" id="PF00877">
    <property type="entry name" value="NLPC_P60"/>
    <property type="match status" value="1"/>
</dbReference>
<evidence type="ECO:0000256" key="2">
    <source>
        <dbReference type="ARBA" id="ARBA00022670"/>
    </source>
</evidence>
<evidence type="ECO:0000256" key="1">
    <source>
        <dbReference type="ARBA" id="ARBA00007074"/>
    </source>
</evidence>